<dbReference type="InterPro" id="IPR006976">
    <property type="entry name" value="VanZ-like"/>
</dbReference>
<dbReference type="PIRSF" id="PIRSF019083">
    <property type="entry name" value="UCP019083_VanZ"/>
    <property type="match status" value="1"/>
</dbReference>
<evidence type="ECO:0000259" key="2">
    <source>
        <dbReference type="Pfam" id="PF04892"/>
    </source>
</evidence>
<accession>A0ABS1TH25</accession>
<keyword evidence="4" id="KW-1185">Reference proteome</keyword>
<keyword evidence="1" id="KW-0812">Transmembrane</keyword>
<comment type="caution">
    <text evidence="3">The sequence shown here is derived from an EMBL/GenBank/DDBJ whole genome shotgun (WGS) entry which is preliminary data.</text>
</comment>
<dbReference type="Pfam" id="PF04892">
    <property type="entry name" value="VanZ"/>
    <property type="match status" value="1"/>
</dbReference>
<dbReference type="NCBIfam" id="NF037970">
    <property type="entry name" value="vanZ_1"/>
    <property type="match status" value="1"/>
</dbReference>
<name>A0ABS1TH25_9CLOT</name>
<dbReference type="InterPro" id="IPR016747">
    <property type="entry name" value="Phosphotransbutyrylase"/>
</dbReference>
<feature type="transmembrane region" description="Helical" evidence="1">
    <location>
        <begin position="83"/>
        <end position="102"/>
    </location>
</feature>
<gene>
    <name evidence="3" type="ORF">JK636_23480</name>
</gene>
<organism evidence="3 4">
    <name type="scientific">Clostridium rhizosphaerae</name>
    <dbReference type="NCBI Taxonomy" id="2803861"/>
    <lineage>
        <taxon>Bacteria</taxon>
        <taxon>Bacillati</taxon>
        <taxon>Bacillota</taxon>
        <taxon>Clostridia</taxon>
        <taxon>Eubacteriales</taxon>
        <taxon>Clostridiaceae</taxon>
        <taxon>Clostridium</taxon>
    </lineage>
</organism>
<reference evidence="3 4" key="1">
    <citation type="submission" date="2021-01" db="EMBL/GenBank/DDBJ databases">
        <title>Genome public.</title>
        <authorList>
            <person name="Liu C."/>
            <person name="Sun Q."/>
        </authorList>
    </citation>
    <scope>NUCLEOTIDE SEQUENCE [LARGE SCALE GENOMIC DNA]</scope>
    <source>
        <strain evidence="3 4">YIM B02515</strain>
    </source>
</reference>
<proteinExistence type="predicted"/>
<dbReference type="RefSeq" id="WP_202751432.1">
    <property type="nucleotide sequence ID" value="NZ_JAESWC010000027.1"/>
</dbReference>
<evidence type="ECO:0000256" key="1">
    <source>
        <dbReference type="SAM" id="Phobius"/>
    </source>
</evidence>
<keyword evidence="1" id="KW-0472">Membrane</keyword>
<keyword evidence="1" id="KW-1133">Transmembrane helix</keyword>
<feature type="domain" description="VanZ-like" evidence="2">
    <location>
        <begin position="8"/>
        <end position="136"/>
    </location>
</feature>
<feature type="transmembrane region" description="Helical" evidence="1">
    <location>
        <begin position="122"/>
        <end position="140"/>
    </location>
</feature>
<feature type="transmembrane region" description="Helical" evidence="1">
    <location>
        <begin position="7"/>
        <end position="24"/>
    </location>
</feature>
<sequence>MKRKNIKWLLVVVWMIVIFVFSSMNGDSSDEKSKFVIYIFNLLGLNLNGIFGTLADFIVRKCAHFTEYFILYMLLYNALKENFSFKKALLFSIIGVFLYASSDEFHQSFVPGRGPSFRDVCIDTSGGLLALVILYLNVTFKKRPSKFK</sequence>
<dbReference type="EMBL" id="JAESWC010000027">
    <property type="protein sequence ID" value="MBL4938671.1"/>
    <property type="molecule type" value="Genomic_DNA"/>
</dbReference>
<evidence type="ECO:0000313" key="4">
    <source>
        <dbReference type="Proteomes" id="UP000632377"/>
    </source>
</evidence>
<feature type="transmembrane region" description="Helical" evidence="1">
    <location>
        <begin position="36"/>
        <end position="59"/>
    </location>
</feature>
<evidence type="ECO:0000313" key="3">
    <source>
        <dbReference type="EMBL" id="MBL4938671.1"/>
    </source>
</evidence>
<dbReference type="Proteomes" id="UP000632377">
    <property type="component" value="Unassembled WGS sequence"/>
</dbReference>
<protein>
    <submittedName>
        <fullName evidence="3">VanZ family protein</fullName>
    </submittedName>
</protein>